<keyword evidence="1" id="KW-1133">Transmembrane helix</keyword>
<name>A0ABN9FRL4_9NEOB</name>
<gene>
    <name evidence="2" type="ORF">SPARVUS_LOCUS12551843</name>
</gene>
<dbReference type="Proteomes" id="UP001162483">
    <property type="component" value="Unassembled WGS sequence"/>
</dbReference>
<comment type="caution">
    <text evidence="2">The sequence shown here is derived from an EMBL/GenBank/DDBJ whole genome shotgun (WGS) entry which is preliminary data.</text>
</comment>
<keyword evidence="3" id="KW-1185">Reference proteome</keyword>
<reference evidence="2" key="1">
    <citation type="submission" date="2023-05" db="EMBL/GenBank/DDBJ databases">
        <authorList>
            <person name="Stuckert A."/>
        </authorList>
    </citation>
    <scope>NUCLEOTIDE SEQUENCE</scope>
</reference>
<keyword evidence="1" id="KW-0472">Membrane</keyword>
<evidence type="ECO:0000256" key="1">
    <source>
        <dbReference type="SAM" id="Phobius"/>
    </source>
</evidence>
<dbReference type="EMBL" id="CATNWA010017259">
    <property type="protein sequence ID" value="CAI9599168.1"/>
    <property type="molecule type" value="Genomic_DNA"/>
</dbReference>
<feature type="non-terminal residue" evidence="2">
    <location>
        <position position="1"/>
    </location>
</feature>
<feature type="transmembrane region" description="Helical" evidence="1">
    <location>
        <begin position="41"/>
        <end position="60"/>
    </location>
</feature>
<proteinExistence type="predicted"/>
<sequence length="61" mass="6708">SISLVNCSELAWGISSTLLIKRLSCRGVNYRVNYCGRPGRLSGMVSVFSLSNFCITFAIVF</sequence>
<keyword evidence="1" id="KW-0812">Transmembrane</keyword>
<accession>A0ABN9FRL4</accession>
<protein>
    <submittedName>
        <fullName evidence="2">Uncharacterized protein</fullName>
    </submittedName>
</protein>
<organism evidence="2 3">
    <name type="scientific">Staurois parvus</name>
    <dbReference type="NCBI Taxonomy" id="386267"/>
    <lineage>
        <taxon>Eukaryota</taxon>
        <taxon>Metazoa</taxon>
        <taxon>Chordata</taxon>
        <taxon>Craniata</taxon>
        <taxon>Vertebrata</taxon>
        <taxon>Euteleostomi</taxon>
        <taxon>Amphibia</taxon>
        <taxon>Batrachia</taxon>
        <taxon>Anura</taxon>
        <taxon>Neobatrachia</taxon>
        <taxon>Ranoidea</taxon>
        <taxon>Ranidae</taxon>
        <taxon>Staurois</taxon>
    </lineage>
</organism>
<evidence type="ECO:0000313" key="3">
    <source>
        <dbReference type="Proteomes" id="UP001162483"/>
    </source>
</evidence>
<evidence type="ECO:0000313" key="2">
    <source>
        <dbReference type="EMBL" id="CAI9599168.1"/>
    </source>
</evidence>